<dbReference type="Pfam" id="PF06985">
    <property type="entry name" value="HET"/>
    <property type="match status" value="1"/>
</dbReference>
<dbReference type="HOGENOM" id="CLU_485731_0_0_1"/>
<name>N1PLF7_DOTSN</name>
<reference evidence="2 3" key="2">
    <citation type="journal article" date="2012" name="PLoS Pathog.">
        <title>Diverse lifestyles and strategies of plant pathogenesis encoded in the genomes of eighteen Dothideomycetes fungi.</title>
        <authorList>
            <person name="Ohm R.A."/>
            <person name="Feau N."/>
            <person name="Henrissat B."/>
            <person name="Schoch C.L."/>
            <person name="Horwitz B.A."/>
            <person name="Barry K.W."/>
            <person name="Condon B.J."/>
            <person name="Copeland A.C."/>
            <person name="Dhillon B."/>
            <person name="Glaser F."/>
            <person name="Hesse C.N."/>
            <person name="Kosti I."/>
            <person name="LaButti K."/>
            <person name="Lindquist E.A."/>
            <person name="Lucas S."/>
            <person name="Salamov A.A."/>
            <person name="Bradshaw R.E."/>
            <person name="Ciuffetti L."/>
            <person name="Hamelin R.C."/>
            <person name="Kema G.H.J."/>
            <person name="Lawrence C."/>
            <person name="Scott J.A."/>
            <person name="Spatafora J.W."/>
            <person name="Turgeon B.G."/>
            <person name="de Wit P.J.G.M."/>
            <person name="Zhong S."/>
            <person name="Goodwin S.B."/>
            <person name="Grigoriev I.V."/>
        </authorList>
    </citation>
    <scope>NUCLEOTIDE SEQUENCE [LARGE SCALE GENOMIC DNA]</scope>
    <source>
        <strain evidence="3">NZE10 / CBS 128990</strain>
    </source>
</reference>
<dbReference type="InterPro" id="IPR010730">
    <property type="entry name" value="HET"/>
</dbReference>
<proteinExistence type="predicted"/>
<dbReference type="STRING" id="675120.N1PLF7"/>
<sequence length="561" mass="63984">MWLLLAKTKELKQIMDERLVVGKYAILSHTWEEGQEVTFEDMSTPEARNKHGYQKIEDTCKQAVKDGLEYAWVDTCCIDKRSSAELSEAINSMYRWYHNARICYVHLADARLPNKSDDEKLETFFHDCRWVKRGWTLQELIAPKDMAFYDRKWSYMGDKTYNAERLARATGIDVRVLRDRDLLAHTSVAKRMSWAARRTTTRVEDEAYSLLGLFGVNMPLLYGEGRRSFQRLQEEIIRTQAGEDHSILAWRSTNGDLLAPSPASFGFASNMSSCSLPQGGTFELSNKGLRIDAFVKLLQDDDDDDDGCLIMALECTAYDRRGTQQALVLRRRPQVVHPTQVRQQAVLQQQSIYERQPTLQTITYDEMEEFEKRELTIGRTIFHFPRSPQVRITHAADLTNRHKRTMPTDSVLGVPRGDWNAQTQILYLRPSTRHIDAFTGTEGSHYACLEFYKAGAKQLYLPLAIKLDFSSRPLNTNASPKLYVERFNALGHMDELEALVGAAKSLPSGSVRYIDVGDGRLVQVVARYVMVAGEVMWNLHISLSRTEIVDSAISNADSSVL</sequence>
<dbReference type="PANTHER" id="PTHR10622">
    <property type="entry name" value="HET DOMAIN-CONTAINING PROTEIN"/>
    <property type="match status" value="1"/>
</dbReference>
<dbReference type="AlphaFoldDB" id="N1PLF7"/>
<dbReference type="eggNOG" id="KOG4177">
    <property type="taxonomic scope" value="Eukaryota"/>
</dbReference>
<evidence type="ECO:0000313" key="2">
    <source>
        <dbReference type="EMBL" id="EME44337.1"/>
    </source>
</evidence>
<dbReference type="OrthoDB" id="674604at2759"/>
<dbReference type="Proteomes" id="UP000016933">
    <property type="component" value="Unassembled WGS sequence"/>
</dbReference>
<keyword evidence="3" id="KW-1185">Reference proteome</keyword>
<reference evidence="3" key="1">
    <citation type="journal article" date="2012" name="PLoS Genet.">
        <title>The genomes of the fungal plant pathogens Cladosporium fulvum and Dothistroma septosporum reveal adaptation to different hosts and lifestyles but also signatures of common ancestry.</title>
        <authorList>
            <person name="de Wit P.J.G.M."/>
            <person name="van der Burgt A."/>
            <person name="Oekmen B."/>
            <person name="Stergiopoulos I."/>
            <person name="Abd-Elsalam K.A."/>
            <person name="Aerts A.L."/>
            <person name="Bahkali A.H."/>
            <person name="Beenen H.G."/>
            <person name="Chettri P."/>
            <person name="Cox M.P."/>
            <person name="Datema E."/>
            <person name="de Vries R.P."/>
            <person name="Dhillon B."/>
            <person name="Ganley A.R."/>
            <person name="Griffiths S.A."/>
            <person name="Guo Y."/>
            <person name="Hamelin R.C."/>
            <person name="Henrissat B."/>
            <person name="Kabir M.S."/>
            <person name="Jashni M.K."/>
            <person name="Kema G."/>
            <person name="Klaubauf S."/>
            <person name="Lapidus A."/>
            <person name="Levasseur A."/>
            <person name="Lindquist E."/>
            <person name="Mehrabi R."/>
            <person name="Ohm R.A."/>
            <person name="Owen T.J."/>
            <person name="Salamov A."/>
            <person name="Schwelm A."/>
            <person name="Schijlen E."/>
            <person name="Sun H."/>
            <person name="van den Burg H.A."/>
            <person name="van Ham R.C.H.J."/>
            <person name="Zhang S."/>
            <person name="Goodwin S.B."/>
            <person name="Grigoriev I.V."/>
            <person name="Collemare J."/>
            <person name="Bradshaw R.E."/>
        </authorList>
    </citation>
    <scope>NUCLEOTIDE SEQUENCE [LARGE SCALE GENOMIC DNA]</scope>
    <source>
        <strain evidence="3">NZE10 / CBS 128990</strain>
    </source>
</reference>
<accession>N1PLF7</accession>
<dbReference type="OMA" id="GFASNMS"/>
<feature type="domain" description="Heterokaryon incompatibility" evidence="1">
    <location>
        <begin position="24"/>
        <end position="110"/>
    </location>
</feature>
<evidence type="ECO:0000259" key="1">
    <source>
        <dbReference type="Pfam" id="PF06985"/>
    </source>
</evidence>
<organism evidence="2 3">
    <name type="scientific">Dothistroma septosporum (strain NZE10 / CBS 128990)</name>
    <name type="common">Red band needle blight fungus</name>
    <name type="synonym">Mycosphaerella pini</name>
    <dbReference type="NCBI Taxonomy" id="675120"/>
    <lineage>
        <taxon>Eukaryota</taxon>
        <taxon>Fungi</taxon>
        <taxon>Dikarya</taxon>
        <taxon>Ascomycota</taxon>
        <taxon>Pezizomycotina</taxon>
        <taxon>Dothideomycetes</taxon>
        <taxon>Dothideomycetidae</taxon>
        <taxon>Mycosphaerellales</taxon>
        <taxon>Mycosphaerellaceae</taxon>
        <taxon>Dothistroma</taxon>
    </lineage>
</organism>
<dbReference type="PANTHER" id="PTHR10622:SF12">
    <property type="entry name" value="HET DOMAIN-CONTAINING PROTEIN"/>
    <property type="match status" value="1"/>
</dbReference>
<evidence type="ECO:0000313" key="3">
    <source>
        <dbReference type="Proteomes" id="UP000016933"/>
    </source>
</evidence>
<protein>
    <recommendedName>
        <fullName evidence="1">Heterokaryon incompatibility domain-containing protein</fullName>
    </recommendedName>
</protein>
<gene>
    <name evidence="2" type="ORF">DOTSEDRAFT_71988</name>
</gene>
<dbReference type="EMBL" id="KB446539">
    <property type="protein sequence ID" value="EME44337.1"/>
    <property type="molecule type" value="Genomic_DNA"/>
</dbReference>